<keyword evidence="2" id="KW-0004">4Fe-4S</keyword>
<dbReference type="SUPFAM" id="SSF140490">
    <property type="entry name" value="Nqo1C-terminal domain-like"/>
    <property type="match status" value="1"/>
</dbReference>
<gene>
    <name evidence="7" type="ORF">P6N53_16770</name>
</gene>
<reference evidence="7" key="1">
    <citation type="journal article" date="2023" name="J. Hazard. Mater.">
        <title>Anaerobic biodegradation of pyrene and benzo[a]pyrene by a new sulfate-reducing Desulforamulus aquiferis strain DSA.</title>
        <authorList>
            <person name="Zhang Z."/>
            <person name="Sun J."/>
            <person name="Gong X."/>
            <person name="Wang C."/>
            <person name="Wang H."/>
        </authorList>
    </citation>
    <scope>NUCLEOTIDE SEQUENCE</scope>
    <source>
        <strain evidence="7">DSA</strain>
    </source>
</reference>
<feature type="domain" description="4Fe-4S ferredoxin-type" evidence="6">
    <location>
        <begin position="569"/>
        <end position="598"/>
    </location>
</feature>
<evidence type="ECO:0000256" key="1">
    <source>
        <dbReference type="ARBA" id="ARBA00007523"/>
    </source>
</evidence>
<evidence type="ECO:0000256" key="2">
    <source>
        <dbReference type="ARBA" id="ARBA00022485"/>
    </source>
</evidence>
<evidence type="ECO:0000313" key="7">
    <source>
        <dbReference type="EMBL" id="MDO7788872.1"/>
    </source>
</evidence>
<dbReference type="PROSITE" id="PS00198">
    <property type="entry name" value="4FE4S_FER_1"/>
    <property type="match status" value="1"/>
</dbReference>
<dbReference type="InterPro" id="IPR037225">
    <property type="entry name" value="Nuo51_FMN-bd_sf"/>
</dbReference>
<dbReference type="Gene3D" id="3.30.70.20">
    <property type="match status" value="2"/>
</dbReference>
<dbReference type="FunFam" id="1.20.1440.230:FF:000001">
    <property type="entry name" value="Mitochondrial NADH dehydrogenase flavoprotein 1"/>
    <property type="match status" value="1"/>
</dbReference>
<dbReference type="PROSITE" id="PS00645">
    <property type="entry name" value="COMPLEX1_51K_2"/>
    <property type="match status" value="1"/>
</dbReference>
<dbReference type="EMBL" id="JARPTC010000026">
    <property type="protein sequence ID" value="MDO7788872.1"/>
    <property type="molecule type" value="Genomic_DNA"/>
</dbReference>
<feature type="domain" description="4Fe-4S ferredoxin-type" evidence="6">
    <location>
        <begin position="599"/>
        <end position="626"/>
    </location>
</feature>
<evidence type="ECO:0000256" key="3">
    <source>
        <dbReference type="ARBA" id="ARBA00022723"/>
    </source>
</evidence>
<comment type="similarity">
    <text evidence="1">Belongs to the complex I 51 kDa subunit family.</text>
</comment>
<keyword evidence="3" id="KW-0479">Metal-binding</keyword>
<dbReference type="SMART" id="SM00928">
    <property type="entry name" value="NADH_4Fe-4S"/>
    <property type="match status" value="1"/>
</dbReference>
<comment type="caution">
    <text evidence="7">The sequence shown here is derived from an EMBL/GenBank/DDBJ whole genome shotgun (WGS) entry which is preliminary data.</text>
</comment>
<evidence type="ECO:0000256" key="5">
    <source>
        <dbReference type="ARBA" id="ARBA00023014"/>
    </source>
</evidence>
<dbReference type="CDD" id="cd02980">
    <property type="entry name" value="TRX_Fd_family"/>
    <property type="match status" value="1"/>
</dbReference>
<evidence type="ECO:0000313" key="8">
    <source>
        <dbReference type="Proteomes" id="UP001172911"/>
    </source>
</evidence>
<organism evidence="7 8">
    <name type="scientific">Desulforamulus aquiferis</name>
    <dbReference type="NCBI Taxonomy" id="1397668"/>
    <lineage>
        <taxon>Bacteria</taxon>
        <taxon>Bacillati</taxon>
        <taxon>Bacillota</taxon>
        <taxon>Clostridia</taxon>
        <taxon>Eubacteriales</taxon>
        <taxon>Peptococcaceae</taxon>
        <taxon>Desulforamulus</taxon>
    </lineage>
</organism>
<protein>
    <submittedName>
        <fullName evidence="7">NADH-quinone oxidoreductase subunit NuoF</fullName>
    </submittedName>
</protein>
<dbReference type="Proteomes" id="UP001172911">
    <property type="component" value="Unassembled WGS sequence"/>
</dbReference>
<dbReference type="SUPFAM" id="SSF54862">
    <property type="entry name" value="4Fe-4S ferredoxins"/>
    <property type="match status" value="1"/>
</dbReference>
<sequence length="626" mass="67028">MLKSHEELIKLQQKAKSALSENKMRILVCAGTGCVANGSLKVFEGLKNLVQEKGLLAEVDLVKEVGHEGIGVNISGCHGFCQMGPLVRFEPSGLLYCKVQESDCQEIVDATIVNNEVIDRLLYTDPNTNEKVTTQDENPFYKRQVRVTLKDCGRIDPDDINDYIAHGGYQALSKILSGMNSEAVIKEVLDSGLRGRGGGGFPTGRKWSFAASSPGPKKYIICNGDEGDPGAFMDRSVMEGNPHSVLEGMMIAGFAIGADEGYIYARAEYPLAIKRMKKAIVDAEALGVLGNNILGTGFSFKINIKEGAGAFVCGEETALIASIEGERGMPRPRPPFPAVKGLWGCPTVINNVETLANLPAIILNGAAWFKGFGTASSAGTKTFALAGQIQNTGLVEVPMGMTLREIVFDIGGGLREGKKYKSVQIGGPSGGCLTEEKLDLPLDYDELMKVGAMIGSGGLVVMGDDTCMVETAKFFMGFVQNESCGKCVPCREGTKQMLAMLTKITEGKGTEADLVLLEELAQDVKDGSLCGLGKTAPNPVLTTLRYFRDEYVAHVRDKKCPAGACQALKEYYIDAEKCKGCTLCTRICPAGAISGEKKQPHTINVELCLKCGACAEKCKFGAIGTR</sequence>
<dbReference type="Gene3D" id="6.10.250.1450">
    <property type="match status" value="1"/>
</dbReference>
<dbReference type="InterPro" id="IPR036249">
    <property type="entry name" value="Thioredoxin-like_sf"/>
</dbReference>
<dbReference type="Gene3D" id="3.40.50.11540">
    <property type="entry name" value="NADH-ubiquinone oxidoreductase 51kDa subunit"/>
    <property type="match status" value="1"/>
</dbReference>
<name>A0AAW7ZHX9_9FIRM</name>
<dbReference type="GO" id="GO:0010181">
    <property type="term" value="F:FMN binding"/>
    <property type="evidence" value="ECO:0007669"/>
    <property type="project" value="InterPro"/>
</dbReference>
<dbReference type="InterPro" id="IPR037207">
    <property type="entry name" value="Nuop51_4Fe4S-bd_sf"/>
</dbReference>
<evidence type="ECO:0000256" key="4">
    <source>
        <dbReference type="ARBA" id="ARBA00023004"/>
    </source>
</evidence>
<dbReference type="InterPro" id="IPR017900">
    <property type="entry name" value="4Fe4S_Fe_S_CS"/>
</dbReference>
<dbReference type="SUPFAM" id="SSF142019">
    <property type="entry name" value="Nqo1 FMN-binding domain-like"/>
    <property type="match status" value="1"/>
</dbReference>
<dbReference type="InterPro" id="IPR017896">
    <property type="entry name" value="4Fe4S_Fe-S-bd"/>
</dbReference>
<proteinExistence type="inferred from homology"/>
<dbReference type="Gene3D" id="3.40.30.10">
    <property type="entry name" value="Glutaredoxin"/>
    <property type="match status" value="1"/>
</dbReference>
<dbReference type="PANTHER" id="PTHR43578:SF3">
    <property type="entry name" value="NADH-QUINONE OXIDOREDUCTASE SUBUNIT F"/>
    <property type="match status" value="1"/>
</dbReference>
<evidence type="ECO:0000259" key="6">
    <source>
        <dbReference type="PROSITE" id="PS51379"/>
    </source>
</evidence>
<keyword evidence="4" id="KW-0408">Iron</keyword>
<dbReference type="Pfam" id="PF10589">
    <property type="entry name" value="NADH_4Fe-4S"/>
    <property type="match status" value="1"/>
</dbReference>
<dbReference type="InterPro" id="IPR019575">
    <property type="entry name" value="Nuop51_4Fe4S-bd"/>
</dbReference>
<dbReference type="SUPFAM" id="SSF142984">
    <property type="entry name" value="Nqo1 middle domain-like"/>
    <property type="match status" value="1"/>
</dbReference>
<dbReference type="GO" id="GO:0051539">
    <property type="term" value="F:4 iron, 4 sulfur cluster binding"/>
    <property type="evidence" value="ECO:0007669"/>
    <property type="project" value="UniProtKB-KW"/>
</dbReference>
<dbReference type="PANTHER" id="PTHR43578">
    <property type="entry name" value="NADH-QUINONE OXIDOREDUCTASE SUBUNIT F"/>
    <property type="match status" value="1"/>
</dbReference>
<dbReference type="RefSeq" id="WP_304545197.1">
    <property type="nucleotide sequence ID" value="NZ_JARPTC010000026.1"/>
</dbReference>
<dbReference type="Pfam" id="PF01512">
    <property type="entry name" value="Complex1_51K"/>
    <property type="match status" value="1"/>
</dbReference>
<dbReference type="InterPro" id="IPR011538">
    <property type="entry name" value="Nuo51_FMN-bd"/>
</dbReference>
<dbReference type="Gene3D" id="3.10.20.600">
    <property type="match status" value="1"/>
</dbReference>
<dbReference type="Pfam" id="PF13237">
    <property type="entry name" value="Fer4_10"/>
    <property type="match status" value="1"/>
</dbReference>
<accession>A0AAW7ZHX9</accession>
<dbReference type="InterPro" id="IPR001949">
    <property type="entry name" value="NADH-UbQ_OxRdtase_51kDa_CS"/>
</dbReference>
<dbReference type="SUPFAM" id="SSF52833">
    <property type="entry name" value="Thioredoxin-like"/>
    <property type="match status" value="1"/>
</dbReference>
<dbReference type="AlphaFoldDB" id="A0AAW7ZHX9"/>
<keyword evidence="8" id="KW-1185">Reference proteome</keyword>
<dbReference type="Gene3D" id="1.20.1440.230">
    <property type="entry name" value="NADH-ubiquinone oxidoreductase 51kDa subunit, iron-sulphur binding domain"/>
    <property type="match status" value="1"/>
</dbReference>
<dbReference type="PROSITE" id="PS51379">
    <property type="entry name" value="4FE4S_FER_2"/>
    <property type="match status" value="2"/>
</dbReference>
<dbReference type="FunFam" id="3.40.50.11540:FF:000001">
    <property type="entry name" value="NADH dehydrogenase [ubiquinone] flavoprotein 1, mitochondrial"/>
    <property type="match status" value="1"/>
</dbReference>
<reference evidence="7" key="2">
    <citation type="submission" date="2023-03" db="EMBL/GenBank/DDBJ databases">
        <authorList>
            <person name="Zhang Z."/>
        </authorList>
    </citation>
    <scope>NUCLEOTIDE SEQUENCE</scope>
    <source>
        <strain evidence="7">DSA</strain>
    </source>
</reference>
<dbReference type="GO" id="GO:0008137">
    <property type="term" value="F:NADH dehydrogenase (ubiquinone) activity"/>
    <property type="evidence" value="ECO:0007669"/>
    <property type="project" value="InterPro"/>
</dbReference>
<keyword evidence="5" id="KW-0411">Iron-sulfur</keyword>
<dbReference type="GO" id="GO:0046872">
    <property type="term" value="F:metal ion binding"/>
    <property type="evidence" value="ECO:0007669"/>
    <property type="project" value="UniProtKB-KW"/>
</dbReference>